<feature type="transmembrane region" description="Helical" evidence="2">
    <location>
        <begin position="379"/>
        <end position="399"/>
    </location>
</feature>
<keyword evidence="6" id="KW-1185">Reference proteome</keyword>
<feature type="domain" description="Nose resistant-to-fluoxetine protein N-terminal" evidence="4">
    <location>
        <begin position="3"/>
        <end position="151"/>
    </location>
</feature>
<keyword evidence="2" id="KW-0812">Transmembrane</keyword>
<feature type="transmembrane region" description="Helical" evidence="2">
    <location>
        <begin position="447"/>
        <end position="471"/>
    </location>
</feature>
<feature type="transmembrane region" description="Helical" evidence="2">
    <location>
        <begin position="483"/>
        <end position="506"/>
    </location>
</feature>
<feature type="transmembrane region" description="Helical" evidence="2">
    <location>
        <begin position="275"/>
        <end position="296"/>
    </location>
</feature>
<dbReference type="InterPro" id="IPR002656">
    <property type="entry name" value="Acyl_transf_3_dom"/>
</dbReference>
<reference evidence="5 6" key="1">
    <citation type="journal article" date="2015" name="Genome Biol. Evol.">
        <title>The genome of winter moth (Operophtera brumata) provides a genomic perspective on sexual dimorphism and phenology.</title>
        <authorList>
            <person name="Derks M.F."/>
            <person name="Smit S."/>
            <person name="Salis L."/>
            <person name="Schijlen E."/>
            <person name="Bossers A."/>
            <person name="Mateman C."/>
            <person name="Pijl A.S."/>
            <person name="de Ridder D."/>
            <person name="Groenen M.A."/>
            <person name="Visser M.E."/>
            <person name="Megens H.J."/>
        </authorList>
    </citation>
    <scope>NUCLEOTIDE SEQUENCE [LARGE SCALE GENOMIC DNA]</scope>
    <source>
        <strain evidence="5">WM2013NL</strain>
        <tissue evidence="5">Head and thorax</tissue>
    </source>
</reference>
<dbReference type="Proteomes" id="UP000037510">
    <property type="component" value="Unassembled WGS sequence"/>
</dbReference>
<dbReference type="PANTHER" id="PTHR11161">
    <property type="entry name" value="O-ACYLTRANSFERASE"/>
    <property type="match status" value="1"/>
</dbReference>
<comment type="caution">
    <text evidence="5">The sequence shown here is derived from an EMBL/GenBank/DDBJ whole genome shotgun (WGS) entry which is preliminary data.</text>
</comment>
<dbReference type="InterPro" id="IPR052728">
    <property type="entry name" value="O2_lipid_transport_reg"/>
</dbReference>
<evidence type="ECO:0000259" key="4">
    <source>
        <dbReference type="Pfam" id="PF20146"/>
    </source>
</evidence>
<evidence type="ECO:0000256" key="1">
    <source>
        <dbReference type="SAM" id="MobiDB-lite"/>
    </source>
</evidence>
<feature type="region of interest" description="Disordered" evidence="1">
    <location>
        <begin position="77"/>
        <end position="96"/>
    </location>
</feature>
<feature type="transmembrane region" description="Helical" evidence="2">
    <location>
        <begin position="406"/>
        <end position="427"/>
    </location>
</feature>
<feature type="transmembrane region" description="Helical" evidence="2">
    <location>
        <begin position="526"/>
        <end position="544"/>
    </location>
</feature>
<feature type="domain" description="Acyltransferase 3" evidence="3">
    <location>
        <begin position="229"/>
        <end position="539"/>
    </location>
</feature>
<dbReference type="EMBL" id="JTDY01007938">
    <property type="protein sequence ID" value="KOB64845.1"/>
    <property type="molecule type" value="Genomic_DNA"/>
</dbReference>
<keyword evidence="2" id="KW-0472">Membrane</keyword>
<dbReference type="PANTHER" id="PTHR11161:SF0">
    <property type="entry name" value="O-ACYLTRANSFERASE LIKE PROTEIN"/>
    <property type="match status" value="1"/>
</dbReference>
<organism evidence="5 6">
    <name type="scientific">Operophtera brumata</name>
    <name type="common">Winter moth</name>
    <name type="synonym">Phalaena brumata</name>
    <dbReference type="NCBI Taxonomy" id="104452"/>
    <lineage>
        <taxon>Eukaryota</taxon>
        <taxon>Metazoa</taxon>
        <taxon>Ecdysozoa</taxon>
        <taxon>Arthropoda</taxon>
        <taxon>Hexapoda</taxon>
        <taxon>Insecta</taxon>
        <taxon>Pterygota</taxon>
        <taxon>Neoptera</taxon>
        <taxon>Endopterygota</taxon>
        <taxon>Lepidoptera</taxon>
        <taxon>Glossata</taxon>
        <taxon>Ditrysia</taxon>
        <taxon>Geometroidea</taxon>
        <taxon>Geometridae</taxon>
        <taxon>Larentiinae</taxon>
        <taxon>Operophtera</taxon>
    </lineage>
</organism>
<protein>
    <submittedName>
        <fullName evidence="5">Uncharacterized protein</fullName>
    </submittedName>
</protein>
<feature type="transmembrane region" description="Helical" evidence="2">
    <location>
        <begin position="316"/>
        <end position="337"/>
    </location>
</feature>
<dbReference type="Pfam" id="PF01757">
    <property type="entry name" value="Acyl_transf_3"/>
    <property type="match status" value="1"/>
</dbReference>
<accession>A0A0L7KP15</accession>
<keyword evidence="2" id="KW-1133">Transmembrane helix</keyword>
<dbReference type="Pfam" id="PF20146">
    <property type="entry name" value="NRF"/>
    <property type="match status" value="1"/>
</dbReference>
<sequence length="548" mass="62713">MILLDASAKIPSGIMTGNVNDLGDYYQCLSIDEFVNDWEIQGKYCAITIPLNQENPITIPQFPEFPEFPDIDIPWPPTTTEVPNPDTGEEDEETDEVRVARQYEALRRYAMGISGLGEPVENRISPMVITQTSGSTLGICVPKVCTATEAVDFLQNRIRFINITYNEFFCRLPNDKLFSPADYIYAVVKVIFVFILDPKTANTLYRCFSVYTNTRRFLTFNTVPGALECIDGIRAISMLWVVVGHTYSFTLMAYIHNMADTVTWLTKFSSTWINSAPITVDTFFCLSGILAVYTTVGKISRGRFIRTIHLFYINRLLRMFPILAAVVLLQASLFNHFSDGPFWMNVSQQAQNCRTWWWSALLHVQNYVNAVEICIPQTWYLSVDVQLYFFCPIIMVWLFGREMIAWLALCAIVVISLASSTAYSFVYDFSAALFNPARLSEFNEYTTIYYINTLTRAPPFFIGMIYGYLLHICRDKQLKISKINVVLLWILSFTMMAFCIFSIYPAMQLDHEGQLFDNFLNAYMRAIWACALGWLIFACVHGYGGTLY</sequence>
<name>A0A0L7KP15_OPEBR</name>
<evidence type="ECO:0000313" key="5">
    <source>
        <dbReference type="EMBL" id="KOB64845.1"/>
    </source>
</evidence>
<dbReference type="InterPro" id="IPR006621">
    <property type="entry name" value="Nose-resist-to-fluoxetine_N"/>
</dbReference>
<evidence type="ECO:0000259" key="3">
    <source>
        <dbReference type="Pfam" id="PF01757"/>
    </source>
</evidence>
<dbReference type="AlphaFoldDB" id="A0A0L7KP15"/>
<dbReference type="STRING" id="104452.A0A0L7KP15"/>
<proteinExistence type="predicted"/>
<dbReference type="GO" id="GO:0016747">
    <property type="term" value="F:acyltransferase activity, transferring groups other than amino-acyl groups"/>
    <property type="evidence" value="ECO:0007669"/>
    <property type="project" value="InterPro"/>
</dbReference>
<gene>
    <name evidence="5" type="ORF">OBRU01_23542</name>
</gene>
<evidence type="ECO:0000313" key="6">
    <source>
        <dbReference type="Proteomes" id="UP000037510"/>
    </source>
</evidence>
<feature type="transmembrane region" description="Helical" evidence="2">
    <location>
        <begin position="235"/>
        <end position="255"/>
    </location>
</feature>
<evidence type="ECO:0000256" key="2">
    <source>
        <dbReference type="SAM" id="Phobius"/>
    </source>
</evidence>